<dbReference type="EMBL" id="STGX01000020">
    <property type="protein sequence ID" value="THV24253.1"/>
    <property type="molecule type" value="Genomic_DNA"/>
</dbReference>
<dbReference type="OrthoDB" id="292843at2"/>
<gene>
    <name evidence="1" type="ORF">E9998_21755</name>
</gene>
<organism evidence="1 2">
    <name type="scientific">Glycomyces paridis</name>
    <dbReference type="NCBI Taxonomy" id="2126555"/>
    <lineage>
        <taxon>Bacteria</taxon>
        <taxon>Bacillati</taxon>
        <taxon>Actinomycetota</taxon>
        <taxon>Actinomycetes</taxon>
        <taxon>Glycomycetales</taxon>
        <taxon>Glycomycetaceae</taxon>
        <taxon>Glycomyces</taxon>
    </lineage>
</organism>
<dbReference type="RefSeq" id="WP_136531804.1">
    <property type="nucleotide sequence ID" value="NZ_STGX01000020.1"/>
</dbReference>
<evidence type="ECO:0000313" key="2">
    <source>
        <dbReference type="Proteomes" id="UP000305792"/>
    </source>
</evidence>
<dbReference type="InterPro" id="IPR011989">
    <property type="entry name" value="ARM-like"/>
</dbReference>
<accession>A0A4S8P2E7</accession>
<dbReference type="SUPFAM" id="SSF48371">
    <property type="entry name" value="ARM repeat"/>
    <property type="match status" value="1"/>
</dbReference>
<proteinExistence type="predicted"/>
<sequence>MWFKGIEAIDWAGLDWAGLDHAYGPAGDVPEWLRQMRSPDPEARSRAFGDLYNQVLHQGSVYEATAAVVPFVAAVADAPDTPDRGSTVAYLAAIGDSAIEQCEGKWTSEPSVAAMAALRERAERFAAWSTDPDPRVRRAAAPALAWCFADAEKAATQIRARLEAEADALTQVALVGAAAALALREHAVHEAVVAGLGALAEDRRRIPEVRLAALVSRMECAPDAAEGALGALLGLLGEIAPREPRPDPAVAAPQEGVPPQVNEAFRDLDRQAAESSVVTDLLKTAHRALGDRLQARTALLLAQIGHGDGPVRLAGIGSVSVLVGKWRGDFRGLVGALGAQLGEPDRYTARAAKALEACGPMAEPARESLAAYVERSGPGAWAAADAVVREAHQNAVRALARLDDERALPSLLHAFESGVDPWRAVQVAGELRSAAAVLAPVIARYLSGLDLSGGHRMSVNASLTALGALGDPATIPVIIAVTASAVGAEEAHGPSPVPACLKALAEFGPAAADAVELLRGLTSDADAAVRCAAAKAWWRITGDRDGTRELAAGLLGAPAWFAVGDGASLLGELGAEAAASLPALRRLSGHRDHWVRVKAASAVWAVGGADEDAFALAALRKEWEANRVVAREVVPVLARRGEAARPLLDLVEGELANGTRDGFTGIAADERLAAQCRAVVAGLR</sequence>
<reference evidence="1 2" key="1">
    <citation type="journal article" date="2018" name="Int. J. Syst. Evol. Microbiol.">
        <title>Glycomyces paridis sp. nov., isolated from the medicinal plant Paris polyphylla.</title>
        <authorList>
            <person name="Fang X.M."/>
            <person name="Bai J.L."/>
            <person name="Su J."/>
            <person name="Zhao L.L."/>
            <person name="Liu H.Y."/>
            <person name="Ma B.P."/>
            <person name="Zhang Y.Q."/>
            <person name="Yu L.Y."/>
        </authorList>
    </citation>
    <scope>NUCLEOTIDE SEQUENCE [LARGE SCALE GENOMIC DNA]</scope>
    <source>
        <strain evidence="1 2">CPCC 204357</strain>
    </source>
</reference>
<comment type="caution">
    <text evidence="1">The sequence shown here is derived from an EMBL/GenBank/DDBJ whole genome shotgun (WGS) entry which is preliminary data.</text>
</comment>
<dbReference type="AlphaFoldDB" id="A0A4S8P2E7"/>
<dbReference type="Proteomes" id="UP000305792">
    <property type="component" value="Unassembled WGS sequence"/>
</dbReference>
<dbReference type="InterPro" id="IPR016024">
    <property type="entry name" value="ARM-type_fold"/>
</dbReference>
<name>A0A4S8P2E7_9ACTN</name>
<evidence type="ECO:0000313" key="1">
    <source>
        <dbReference type="EMBL" id="THV24253.1"/>
    </source>
</evidence>
<protein>
    <submittedName>
        <fullName evidence="1">HEAT repeat domain-containing protein</fullName>
    </submittedName>
</protein>
<dbReference type="Gene3D" id="1.25.10.10">
    <property type="entry name" value="Leucine-rich Repeat Variant"/>
    <property type="match status" value="3"/>
</dbReference>
<keyword evidence="2" id="KW-1185">Reference proteome</keyword>